<feature type="compositionally biased region" description="Polar residues" evidence="2">
    <location>
        <begin position="1363"/>
        <end position="1380"/>
    </location>
</feature>
<keyword evidence="1" id="KW-0175">Coiled coil</keyword>
<feature type="compositionally biased region" description="Basic and acidic residues" evidence="2">
    <location>
        <begin position="696"/>
        <end position="710"/>
    </location>
</feature>
<dbReference type="InterPro" id="IPR009057">
    <property type="entry name" value="Homeodomain-like_sf"/>
</dbReference>
<evidence type="ECO:0000259" key="3">
    <source>
        <dbReference type="SMART" id="SM00717"/>
    </source>
</evidence>
<evidence type="ECO:0000256" key="2">
    <source>
        <dbReference type="SAM" id="MobiDB-lite"/>
    </source>
</evidence>
<feature type="compositionally biased region" description="Polar residues" evidence="2">
    <location>
        <begin position="18"/>
        <end position="50"/>
    </location>
</feature>
<sequence length="1584" mass="173243">MFRRSRFSIRPNVGATGKTASTAQESPSASQETSETPNDVGESSTATAVTDNKPAVTPSETPTVPGDGIDQHVEGTSSSAALQRRKRFSIKPKVAPGRPSIAARKTRTPVKSASETPVSEADKPNTSSQTGTASAPQRLQSPRRRRPSEESKQQIIQPKPTTILSEPSVVPTAEDSTENKSLLANTGKEFENISASQGNEASFSLPDKVPLSLPDKEAIAISEKARTLMSSKSRLSLSTPAFTLSRLLNDPSDLQRLAKAQKLRDLLREEMHKEKKTKRSKKREKEFDLDPAKMTMRDLIRYLPQSNPMTSSLEESVVENETVVPPSPGGQNVPEKVQEPEFVPKMPSQCEEEAEAAAADEEEEEEEEEDDDDDAVMVPQVRVAEDGTLIIDEESLTVEVQRAKGPNPANERDPIFERGSTTTYSSFRKGTYCKPWSSEETDMFFLAISMVGTDFSMICQLFPLRARSEIKNKFKKEERENSWRIDKAFRERRKLDIEYFSKLLEKILEVQKNRKKLKAMAEKKPPKERKKREKGRRKAGKKLSVVEEEDEEEQKENPDMEKEGEKENEDLCNEAGTTAVKSKKKRKIKNTSTEEPKDKKNKTDKKSNEQDEAFIPGDKEAALPEDCQKSDMSEKTEGAKDGTIKPTKLSRGRAPKPLLPLGRKRVQKPPPPSTKTNDDASDKGEESVIDGVSTEQVKKDASPSRQDQDSKSANNDHSSEEEEATVQPPKPTRYGRVPKPTKPLNYSAKEAASETSPASPDASTASAARPKPKSTAKRRRSSKQQSSQESKKPKLVTLRASQSEYSDDEDEKQREEEELEEEQHDACSPSRDSSAPVFVPAILRSPHPVISEVEETMEELDILATMPDVLGISQNALCPDDSCEWAQKETGTAEPCEHQLDLLVDVIDFLSIDHAEVSEDESYNEAAQTLLTIGNLAHLSQSAQNQIAIEDQLTGTTSDGVNETSEQLEEEVATKIDAEKENRATPVMSATSVNEVTETSETVTTVELQNIIDNNDIPILESSDQRTGSDVDPTSQLTSKTDSPPTRRARLSKDASTSSAGGTQGHPSFTTFPDMMLPQDPSDPDEPFFILSLTEIPVSSSGERVDSVPEPLPSLPVTDAPIEQQSVPGESLATAEEQPSPNVTVPMEDSNETGVIHVKDPDDGSTEGNQVDPHERTTVHPSTVQETGQNKDETEIPPTKERQTGTRRRETAKPQVKPKMTKRKQTSKTAAAKKAESLPIQTDTTEQLEPPGPSVQPEASDDTEPQRGRADHVEVEKETLTDVVDPEGTSSGAKTTRTSSRNRKAKDSDPGKAASKSPKVKTPRAKGKKSTPAAVASTPCEVTPKPGPKPGQHASEHSRPRSEQTPSTSLCPAEGSTSQPSEYMESSSLEEEPTSVSQYFLSDIFTDAESLPIQTDTTEQLELPGPSVQPEASDDTEPQRGRADHVEVEKETLTDVVDPKGTSSGAKTTRTSSRNRKAKDSDPGKAASKSPKVKTPRAKGNRSTPAAVASTPCEVTPKPGPKPGQHASEHSRPRSEQTPSTSLCPAEGSTSQPSEYMESSSLEEEPTSVSQYFLSDIFTDAEEG</sequence>
<feature type="coiled-coil region" evidence="1">
    <location>
        <begin position="257"/>
        <end position="284"/>
    </location>
</feature>
<feature type="region of interest" description="Disordered" evidence="2">
    <location>
        <begin position="515"/>
        <end position="834"/>
    </location>
</feature>
<feature type="compositionally biased region" description="Polar residues" evidence="2">
    <location>
        <begin position="1461"/>
        <end position="1472"/>
    </location>
</feature>
<feature type="compositionally biased region" description="Basic residues" evidence="2">
    <location>
        <begin position="1318"/>
        <end position="1329"/>
    </location>
</feature>
<dbReference type="CDD" id="cd00167">
    <property type="entry name" value="SANT"/>
    <property type="match status" value="1"/>
</dbReference>
<feature type="compositionally biased region" description="Low complexity" evidence="2">
    <location>
        <begin position="747"/>
        <end position="769"/>
    </location>
</feature>
<dbReference type="EMBL" id="JAURVH010001532">
    <property type="protein sequence ID" value="KAK5901240.1"/>
    <property type="molecule type" value="Genomic_DNA"/>
</dbReference>
<feature type="region of interest" description="Disordered" evidence="2">
    <location>
        <begin position="1"/>
        <end position="185"/>
    </location>
</feature>
<feature type="compositionally biased region" description="Polar residues" evidence="2">
    <location>
        <begin position="1054"/>
        <end position="1071"/>
    </location>
</feature>
<feature type="compositionally biased region" description="Basic residues" evidence="2">
    <location>
        <begin position="526"/>
        <end position="541"/>
    </location>
</feature>
<feature type="compositionally biased region" description="Polar residues" evidence="2">
    <location>
        <begin position="1030"/>
        <end position="1044"/>
    </location>
</feature>
<feature type="region of interest" description="Disordered" evidence="2">
    <location>
        <begin position="1017"/>
        <end position="1584"/>
    </location>
</feature>
<feature type="compositionally biased region" description="Polar residues" evidence="2">
    <location>
        <begin position="1536"/>
        <end position="1553"/>
    </location>
</feature>
<evidence type="ECO:0000313" key="5">
    <source>
        <dbReference type="Proteomes" id="UP001331515"/>
    </source>
</evidence>
<keyword evidence="5" id="KW-1185">Reference proteome</keyword>
<dbReference type="SMART" id="SM00717">
    <property type="entry name" value="SANT"/>
    <property type="match status" value="1"/>
</dbReference>
<feature type="compositionally biased region" description="Polar residues" evidence="2">
    <location>
        <begin position="1179"/>
        <end position="1188"/>
    </location>
</feature>
<reference evidence="4 5" key="1">
    <citation type="journal article" date="2023" name="Mol. Biol. Evol.">
        <title>Genomics of Secondarily Temperate Adaptation in the Only Non-Antarctic Icefish.</title>
        <authorList>
            <person name="Rivera-Colon A.G."/>
            <person name="Rayamajhi N."/>
            <person name="Minhas B.F."/>
            <person name="Madrigal G."/>
            <person name="Bilyk K.T."/>
            <person name="Yoon V."/>
            <person name="Hune M."/>
            <person name="Gregory S."/>
            <person name="Cheng C.H.C."/>
            <person name="Catchen J.M."/>
        </authorList>
    </citation>
    <scope>NUCLEOTIDE SEQUENCE [LARGE SCALE GENOMIC DNA]</scope>
    <source>
        <tissue evidence="4">White muscle</tissue>
    </source>
</reference>
<feature type="compositionally biased region" description="Polar residues" evidence="2">
    <location>
        <begin position="155"/>
        <end position="165"/>
    </location>
</feature>
<dbReference type="Proteomes" id="UP001331515">
    <property type="component" value="Unassembled WGS sequence"/>
</dbReference>
<feature type="compositionally biased region" description="Basic and acidic residues" evidence="2">
    <location>
        <begin position="555"/>
        <end position="565"/>
    </location>
</feature>
<proteinExistence type="predicted"/>
<feature type="compositionally biased region" description="Basic and acidic residues" evidence="2">
    <location>
        <begin position="1189"/>
        <end position="1212"/>
    </location>
</feature>
<protein>
    <recommendedName>
        <fullName evidence="3">Myb-like domain-containing protein</fullName>
    </recommendedName>
</protein>
<accession>A0AAN8CCA7</accession>
<dbReference type="GO" id="GO:0070898">
    <property type="term" value="P:RNA polymerase III preinitiation complex assembly"/>
    <property type="evidence" value="ECO:0007669"/>
    <property type="project" value="TreeGrafter"/>
</dbReference>
<comment type="caution">
    <text evidence="4">The sequence shown here is derived from an EMBL/GenBank/DDBJ whole genome shotgun (WGS) entry which is preliminary data.</text>
</comment>
<dbReference type="PANTHER" id="PTHR22929">
    <property type="entry name" value="RNA POLYMERASE III TRANSCRIPTION INITIATION FACTOR B"/>
    <property type="match status" value="1"/>
</dbReference>
<dbReference type="InterPro" id="IPR039467">
    <property type="entry name" value="TFIIIB_B''_Myb"/>
</dbReference>
<feature type="compositionally biased region" description="Basic residues" evidence="2">
    <location>
        <begin position="1491"/>
        <end position="1500"/>
    </location>
</feature>
<gene>
    <name evidence="4" type="ORF">CgunFtcFv8_026132</name>
</gene>
<feature type="domain" description="Myb-like" evidence="3">
    <location>
        <begin position="432"/>
        <end position="480"/>
    </location>
</feature>
<feature type="compositionally biased region" description="Basic and acidic residues" evidence="2">
    <location>
        <begin position="1264"/>
        <end position="1280"/>
    </location>
</feature>
<evidence type="ECO:0000313" key="4">
    <source>
        <dbReference type="EMBL" id="KAK5901240.1"/>
    </source>
</evidence>
<dbReference type="GO" id="GO:0000126">
    <property type="term" value="C:transcription factor TFIIIB complex"/>
    <property type="evidence" value="ECO:0007669"/>
    <property type="project" value="TreeGrafter"/>
</dbReference>
<dbReference type="InterPro" id="IPR001005">
    <property type="entry name" value="SANT/Myb"/>
</dbReference>
<feature type="compositionally biased region" description="Basic and acidic residues" evidence="2">
    <location>
        <begin position="1437"/>
        <end position="1453"/>
    </location>
</feature>
<feature type="compositionally biased region" description="Acidic residues" evidence="2">
    <location>
        <begin position="350"/>
        <end position="375"/>
    </location>
</feature>
<feature type="compositionally biased region" description="Polar residues" evidence="2">
    <location>
        <begin position="124"/>
        <end position="135"/>
    </location>
</feature>
<dbReference type="Pfam" id="PF15963">
    <property type="entry name" value="Myb_DNA-bind_7"/>
    <property type="match status" value="1"/>
</dbReference>
<feature type="compositionally biased region" description="Polar residues" evidence="2">
    <location>
        <begin position="1288"/>
        <end position="1299"/>
    </location>
</feature>
<evidence type="ECO:0000256" key="1">
    <source>
        <dbReference type="SAM" id="Coils"/>
    </source>
</evidence>
<dbReference type="SUPFAM" id="SSF46689">
    <property type="entry name" value="Homeodomain-like"/>
    <property type="match status" value="1"/>
</dbReference>
<feature type="compositionally biased region" description="Acidic residues" evidence="2">
    <location>
        <begin position="805"/>
        <end position="823"/>
    </location>
</feature>
<dbReference type="PANTHER" id="PTHR22929:SF0">
    <property type="entry name" value="TRANSCRIPTION FACTOR TFIIIB COMPONENT B'' HOMOLOG"/>
    <property type="match status" value="1"/>
</dbReference>
<feature type="region of interest" description="Disordered" evidence="2">
    <location>
        <begin position="346"/>
        <end position="375"/>
    </location>
</feature>
<organism evidence="4 5">
    <name type="scientific">Champsocephalus gunnari</name>
    <name type="common">Mackerel icefish</name>
    <dbReference type="NCBI Taxonomy" id="52237"/>
    <lineage>
        <taxon>Eukaryota</taxon>
        <taxon>Metazoa</taxon>
        <taxon>Chordata</taxon>
        <taxon>Craniata</taxon>
        <taxon>Vertebrata</taxon>
        <taxon>Euteleostomi</taxon>
        <taxon>Actinopterygii</taxon>
        <taxon>Neopterygii</taxon>
        <taxon>Teleostei</taxon>
        <taxon>Neoteleostei</taxon>
        <taxon>Acanthomorphata</taxon>
        <taxon>Eupercaria</taxon>
        <taxon>Perciformes</taxon>
        <taxon>Notothenioidei</taxon>
        <taxon>Channichthyidae</taxon>
        <taxon>Champsocephalus</taxon>
    </lineage>
</organism>
<feature type="compositionally biased region" description="Basic and acidic residues" evidence="2">
    <location>
        <begin position="617"/>
        <end position="643"/>
    </location>
</feature>
<feature type="compositionally biased region" description="Basic residues" evidence="2">
    <location>
        <begin position="770"/>
        <end position="782"/>
    </location>
</feature>
<feature type="compositionally biased region" description="Basic and acidic residues" evidence="2">
    <location>
        <begin position="676"/>
        <end position="686"/>
    </location>
</feature>
<name>A0AAN8CCA7_CHAGU</name>
<dbReference type="GO" id="GO:0001156">
    <property type="term" value="F:TFIIIC-class transcription factor complex binding"/>
    <property type="evidence" value="ECO:0007669"/>
    <property type="project" value="TreeGrafter"/>
</dbReference>